<protein>
    <recommendedName>
        <fullName evidence="4">Integrase catalytic domain-containing protein</fullName>
    </recommendedName>
</protein>
<sequence length="151" mass="16975">MKFLGTEKNRTTAYNPASNGQVERFHRQLKQAIRCQATERWVEVLPSVLLGIRSCFKEDLGASSAELVYGTTLRLPDTPHDDNFEDGAPLSDNNLEDADQHSDDNLEDGSSSEDDNVDVGSPPDTDDSRRPRRDVKLPAKLHDYHLYQAFT</sequence>
<dbReference type="PANTHER" id="PTHR38681">
    <property type="entry name" value="RETROVIRUS-RELATED POL POLYPROTEIN FROM TRANSPOSON 412-LIKE PROTEIN-RELATED"/>
    <property type="match status" value="1"/>
</dbReference>
<gene>
    <name evidence="2" type="ORF">JTE90_000360</name>
</gene>
<reference evidence="2 3" key="1">
    <citation type="journal article" date="2022" name="Nat. Ecol. Evol.">
        <title>A masculinizing supergene underlies an exaggerated male reproductive morph in a spider.</title>
        <authorList>
            <person name="Hendrickx F."/>
            <person name="De Corte Z."/>
            <person name="Sonet G."/>
            <person name="Van Belleghem S.M."/>
            <person name="Kostlbacher S."/>
            <person name="Vangestel C."/>
        </authorList>
    </citation>
    <scope>NUCLEOTIDE SEQUENCE [LARGE SCALE GENOMIC DNA]</scope>
    <source>
        <strain evidence="2">W744_W776</strain>
    </source>
</reference>
<dbReference type="InterPro" id="IPR012337">
    <property type="entry name" value="RNaseH-like_sf"/>
</dbReference>
<name>A0AAV6TRB3_9ARAC</name>
<feature type="compositionally biased region" description="Basic and acidic residues" evidence="1">
    <location>
        <begin position="126"/>
        <end position="137"/>
    </location>
</feature>
<evidence type="ECO:0000313" key="3">
    <source>
        <dbReference type="Proteomes" id="UP000827092"/>
    </source>
</evidence>
<dbReference type="AlphaFoldDB" id="A0AAV6TRB3"/>
<feature type="compositionally biased region" description="Acidic residues" evidence="1">
    <location>
        <begin position="105"/>
        <end position="117"/>
    </location>
</feature>
<accession>A0AAV6TRB3</accession>
<evidence type="ECO:0000256" key="1">
    <source>
        <dbReference type="SAM" id="MobiDB-lite"/>
    </source>
</evidence>
<dbReference type="Proteomes" id="UP000827092">
    <property type="component" value="Unassembled WGS sequence"/>
</dbReference>
<feature type="non-terminal residue" evidence="2">
    <location>
        <position position="151"/>
    </location>
</feature>
<proteinExistence type="predicted"/>
<dbReference type="Gene3D" id="3.30.420.10">
    <property type="entry name" value="Ribonuclease H-like superfamily/Ribonuclease H"/>
    <property type="match status" value="1"/>
</dbReference>
<dbReference type="EMBL" id="JAFNEN010001306">
    <property type="protein sequence ID" value="KAG8174144.1"/>
    <property type="molecule type" value="Genomic_DNA"/>
</dbReference>
<organism evidence="2 3">
    <name type="scientific">Oedothorax gibbosus</name>
    <dbReference type="NCBI Taxonomy" id="931172"/>
    <lineage>
        <taxon>Eukaryota</taxon>
        <taxon>Metazoa</taxon>
        <taxon>Ecdysozoa</taxon>
        <taxon>Arthropoda</taxon>
        <taxon>Chelicerata</taxon>
        <taxon>Arachnida</taxon>
        <taxon>Araneae</taxon>
        <taxon>Araneomorphae</taxon>
        <taxon>Entelegynae</taxon>
        <taxon>Araneoidea</taxon>
        <taxon>Linyphiidae</taxon>
        <taxon>Erigoninae</taxon>
        <taxon>Oedothorax</taxon>
    </lineage>
</organism>
<dbReference type="InterPro" id="IPR036397">
    <property type="entry name" value="RNaseH_sf"/>
</dbReference>
<comment type="caution">
    <text evidence="2">The sequence shown here is derived from an EMBL/GenBank/DDBJ whole genome shotgun (WGS) entry which is preliminary data.</text>
</comment>
<evidence type="ECO:0000313" key="2">
    <source>
        <dbReference type="EMBL" id="KAG8174144.1"/>
    </source>
</evidence>
<feature type="region of interest" description="Disordered" evidence="1">
    <location>
        <begin position="73"/>
        <end position="137"/>
    </location>
</feature>
<keyword evidence="3" id="KW-1185">Reference proteome</keyword>
<dbReference type="GO" id="GO:0003676">
    <property type="term" value="F:nucleic acid binding"/>
    <property type="evidence" value="ECO:0007669"/>
    <property type="project" value="InterPro"/>
</dbReference>
<evidence type="ECO:0008006" key="4">
    <source>
        <dbReference type="Google" id="ProtNLM"/>
    </source>
</evidence>
<dbReference type="SUPFAM" id="SSF53098">
    <property type="entry name" value="Ribonuclease H-like"/>
    <property type="match status" value="1"/>
</dbReference>
<dbReference type="PANTHER" id="PTHR38681:SF1">
    <property type="entry name" value="RETROVIRUS-RELATED POL POLYPROTEIN FROM TRANSPOSON 412-LIKE PROTEIN"/>
    <property type="match status" value="1"/>
</dbReference>